<organism evidence="1 2">
    <name type="scientific">Candidatus Enterovibrio escicola</name>
    <dbReference type="NCBI Taxonomy" id="1927127"/>
    <lineage>
        <taxon>Bacteria</taxon>
        <taxon>Pseudomonadati</taxon>
        <taxon>Pseudomonadota</taxon>
        <taxon>Gammaproteobacteria</taxon>
        <taxon>Vibrionales</taxon>
        <taxon>Vibrionaceae</taxon>
        <taxon>Enterovibrio</taxon>
    </lineage>
</organism>
<protein>
    <submittedName>
        <fullName evidence="1">Mobile element protein</fullName>
    </submittedName>
</protein>
<comment type="caution">
    <text evidence="1">The sequence shown here is derived from an EMBL/GenBank/DDBJ whole genome shotgun (WGS) entry which is preliminary data.</text>
</comment>
<sequence>MPSLGAVIYVIIYATGLKVYDEGEWKMRKHGKWKQRIWLKLNLDIDVSTA</sequence>
<proteinExistence type="predicted"/>
<keyword evidence="2" id="KW-1185">Reference proteome</keyword>
<gene>
    <name evidence="1" type="ORF">BTN49_1268</name>
</gene>
<evidence type="ECO:0000313" key="1">
    <source>
        <dbReference type="EMBL" id="PCS23271.1"/>
    </source>
</evidence>
<reference evidence="2" key="1">
    <citation type="submission" date="2017-04" db="EMBL/GenBank/DDBJ databases">
        <title>Genome evolution of the luminous symbionts of deep sea anglerfish.</title>
        <authorList>
            <person name="Hendry T.A."/>
        </authorList>
    </citation>
    <scope>NUCLEOTIDE SEQUENCE [LARGE SCALE GENOMIC DNA]</scope>
</reference>
<accession>A0A2A5T551</accession>
<dbReference type="EMBL" id="NBYY01000011">
    <property type="protein sequence ID" value="PCS23271.1"/>
    <property type="molecule type" value="Genomic_DNA"/>
</dbReference>
<name>A0A2A5T551_9GAMM</name>
<evidence type="ECO:0000313" key="2">
    <source>
        <dbReference type="Proteomes" id="UP000219020"/>
    </source>
</evidence>
<dbReference type="AlphaFoldDB" id="A0A2A5T551"/>
<dbReference type="Proteomes" id="UP000219020">
    <property type="component" value="Unassembled WGS sequence"/>
</dbReference>